<evidence type="ECO:0000313" key="2">
    <source>
        <dbReference type="Proteomes" id="UP000281553"/>
    </source>
</evidence>
<keyword evidence="2" id="KW-1185">Reference proteome</keyword>
<gene>
    <name evidence="1" type="ORF">DILT_LOCUS8788</name>
</gene>
<protein>
    <submittedName>
        <fullName evidence="1">Uncharacterized protein</fullName>
    </submittedName>
</protein>
<dbReference type="AlphaFoldDB" id="A0A3P7LMS1"/>
<dbReference type="EMBL" id="UYRU01055194">
    <property type="protein sequence ID" value="VDN12957.1"/>
    <property type="molecule type" value="Genomic_DNA"/>
</dbReference>
<dbReference type="Proteomes" id="UP000281553">
    <property type="component" value="Unassembled WGS sequence"/>
</dbReference>
<sequence>MIAQSLLCEKCSPSAASELLSVLNLKPDCPFRDYPCPFLTPHYPTLLFTTSNDWFFLILSPRRLAPTRLAAAKAELERMLKLGIIRQPESP</sequence>
<accession>A0A3P7LMS1</accession>
<evidence type="ECO:0000313" key="1">
    <source>
        <dbReference type="EMBL" id="VDN12957.1"/>
    </source>
</evidence>
<organism evidence="1 2">
    <name type="scientific">Dibothriocephalus latus</name>
    <name type="common">Fish tapeworm</name>
    <name type="synonym">Diphyllobothrium latum</name>
    <dbReference type="NCBI Taxonomy" id="60516"/>
    <lineage>
        <taxon>Eukaryota</taxon>
        <taxon>Metazoa</taxon>
        <taxon>Spiralia</taxon>
        <taxon>Lophotrochozoa</taxon>
        <taxon>Platyhelminthes</taxon>
        <taxon>Cestoda</taxon>
        <taxon>Eucestoda</taxon>
        <taxon>Diphyllobothriidea</taxon>
        <taxon>Diphyllobothriidae</taxon>
        <taxon>Dibothriocephalus</taxon>
    </lineage>
</organism>
<name>A0A3P7LMS1_DIBLA</name>
<reference evidence="1 2" key="1">
    <citation type="submission" date="2018-11" db="EMBL/GenBank/DDBJ databases">
        <authorList>
            <consortium name="Pathogen Informatics"/>
        </authorList>
    </citation>
    <scope>NUCLEOTIDE SEQUENCE [LARGE SCALE GENOMIC DNA]</scope>
</reference>
<proteinExistence type="predicted"/>